<feature type="domain" description="UvrD-like helicase ATP-binding" evidence="13">
    <location>
        <begin position="10"/>
        <end position="343"/>
    </location>
</feature>
<dbReference type="InterPro" id="IPR027417">
    <property type="entry name" value="P-loop_NTPase"/>
</dbReference>
<evidence type="ECO:0000256" key="5">
    <source>
        <dbReference type="ARBA" id="ARBA00022840"/>
    </source>
</evidence>
<evidence type="ECO:0000256" key="7">
    <source>
        <dbReference type="ARBA" id="ARBA00023235"/>
    </source>
</evidence>
<organism evidence="15 16">
    <name type="scientific">Prochlorococcus marinus (strain MIT 9211)</name>
    <dbReference type="NCBI Taxonomy" id="93059"/>
    <lineage>
        <taxon>Bacteria</taxon>
        <taxon>Bacillati</taxon>
        <taxon>Cyanobacteriota</taxon>
        <taxon>Cyanophyceae</taxon>
        <taxon>Synechococcales</taxon>
        <taxon>Prochlorococcaceae</taxon>
        <taxon>Prochlorococcus</taxon>
    </lineage>
</organism>
<evidence type="ECO:0000256" key="4">
    <source>
        <dbReference type="ARBA" id="ARBA00022806"/>
    </source>
</evidence>
<evidence type="ECO:0000259" key="14">
    <source>
        <dbReference type="PROSITE" id="PS51217"/>
    </source>
</evidence>
<evidence type="ECO:0000256" key="1">
    <source>
        <dbReference type="ARBA" id="ARBA00009922"/>
    </source>
</evidence>
<feature type="coiled-coil region" evidence="12">
    <location>
        <begin position="554"/>
        <end position="588"/>
    </location>
</feature>
<evidence type="ECO:0000313" key="15">
    <source>
        <dbReference type="EMBL" id="ABX08261.1"/>
    </source>
</evidence>
<comment type="catalytic activity">
    <reaction evidence="10">
        <text>ATP + H2O = ADP + phosphate + H(+)</text>
        <dbReference type="Rhea" id="RHEA:13065"/>
        <dbReference type="ChEBI" id="CHEBI:15377"/>
        <dbReference type="ChEBI" id="CHEBI:15378"/>
        <dbReference type="ChEBI" id="CHEBI:30616"/>
        <dbReference type="ChEBI" id="CHEBI:43474"/>
        <dbReference type="ChEBI" id="CHEBI:456216"/>
        <dbReference type="EC" id="5.6.2.4"/>
    </reaction>
</comment>
<dbReference type="Pfam" id="PF13361">
    <property type="entry name" value="UvrD_C"/>
    <property type="match status" value="1"/>
</dbReference>
<dbReference type="GO" id="GO:0005524">
    <property type="term" value="F:ATP binding"/>
    <property type="evidence" value="ECO:0007669"/>
    <property type="project" value="UniProtKB-UniRule"/>
</dbReference>
<dbReference type="STRING" id="93059.P9211_03301"/>
<dbReference type="GO" id="GO:0033202">
    <property type="term" value="C:DNA helicase complex"/>
    <property type="evidence" value="ECO:0007669"/>
    <property type="project" value="TreeGrafter"/>
</dbReference>
<keyword evidence="4 11" id="KW-0347">Helicase</keyword>
<evidence type="ECO:0000256" key="9">
    <source>
        <dbReference type="ARBA" id="ARBA00034808"/>
    </source>
</evidence>
<keyword evidence="16" id="KW-1185">Reference proteome</keyword>
<reference evidence="15 16" key="1">
    <citation type="journal article" date="2007" name="PLoS Genet.">
        <title>Patterns and implications of gene gain and loss in the evolution of Prochlorococcus.</title>
        <authorList>
            <person name="Kettler G.C."/>
            <person name="Martiny A.C."/>
            <person name="Huang K."/>
            <person name="Zucker J."/>
            <person name="Coleman M.L."/>
            <person name="Rodrigue S."/>
            <person name="Chen F."/>
            <person name="Lapidus A."/>
            <person name="Ferriera S."/>
            <person name="Johnson J."/>
            <person name="Steglich C."/>
            <person name="Church G.M."/>
            <person name="Richardson P."/>
            <person name="Chisholm S.W."/>
        </authorList>
    </citation>
    <scope>NUCLEOTIDE SEQUENCE [LARGE SCALE GENOMIC DNA]</scope>
    <source>
        <strain evidence="16">MIT 9211</strain>
    </source>
</reference>
<dbReference type="CDD" id="cd18807">
    <property type="entry name" value="SF1_C_UvrD"/>
    <property type="match status" value="1"/>
</dbReference>
<evidence type="ECO:0000259" key="13">
    <source>
        <dbReference type="PROSITE" id="PS51198"/>
    </source>
</evidence>
<dbReference type="CDD" id="cd17932">
    <property type="entry name" value="DEXQc_UvrD"/>
    <property type="match status" value="1"/>
</dbReference>
<evidence type="ECO:0000256" key="3">
    <source>
        <dbReference type="ARBA" id="ARBA00022801"/>
    </source>
</evidence>
<evidence type="ECO:0000256" key="6">
    <source>
        <dbReference type="ARBA" id="ARBA00023125"/>
    </source>
</evidence>
<evidence type="ECO:0000256" key="2">
    <source>
        <dbReference type="ARBA" id="ARBA00022741"/>
    </source>
</evidence>
<dbReference type="Proteomes" id="UP000000788">
    <property type="component" value="Chromosome"/>
</dbReference>
<dbReference type="GO" id="GO:0005829">
    <property type="term" value="C:cytosol"/>
    <property type="evidence" value="ECO:0007669"/>
    <property type="project" value="TreeGrafter"/>
</dbReference>
<name>A9BDV1_PROM4</name>
<sequence>MNQQSNSFLDGLNNEQSNAVNHFEGPLLVVAGAGSGKTRALTHRIAHLITEYKVDPSEILAVTFTNKAAREMKERLELLLAKRIAKYQLDQPWSSVSLVEQNQFRTRIYREVTKDLWIGTFHALFSKLLRFDIEKFVDKEGLKWTKYFSIYDETDAQSLIKEIIIQDMNLDPKRFEPKKVRWAISNAKNQGILPDQFTQSAEGQRGKLIAQVYSLYRKALAANNALDFDDLLLLPVQLLKQNEQVRSYWHNRFKHLLVDEYQDTNWTQYELIKLLVTNGINPSFFSSWSKRSVFVVGDADQSIYSFRAADFRILMGFQEDFKNKNSLQGLSNVVKLEENYRSTSTILDAANSLISNNKERLDKVLKATRGEGELIKLTRCDDEISEAEAVVHRLRLLEAHNKDLKWGDIAILYRTNAQSRVIEESLVRWNIPYIVVGGLRFYDRREVKDILAYLRLLINPSDSVSLLRILNVPKRGIGKTTVQRFSDASSQLGIPLWEVVSDPEAIRSLGGRSAKGLLKFKELIDDLRLSLNNTEPSQLIQLVMEKSGYISELIATATDEAEERRRNLQELVNASLQYQEENEAADLEGFLATAALASDADKKDTAHDRITLMTLHSSKGLEFPIVCLVGLEQGLFPSYRSLDDPASLEEERRLCYVGLTRAKERLFLFHATERRIWGGMREPAVSSIFLSEIPSELIEGDIQLAGGAALRRERRMDRLTRVDRREDQLNSSGISKNLPTNAVRRKYSGPAPGVSWEVGNKVLHSAFGEGEVTHIFGSGEKISIAIKFVGMGPKILDPRLAPIQPIKDN</sequence>
<dbReference type="Gene3D" id="3.40.50.300">
    <property type="entry name" value="P-loop containing nucleotide triphosphate hydrolases"/>
    <property type="match status" value="2"/>
</dbReference>
<dbReference type="EMBL" id="CP000878">
    <property type="protein sequence ID" value="ABX08261.1"/>
    <property type="molecule type" value="Genomic_DNA"/>
</dbReference>
<dbReference type="FunFam" id="1.10.10.160:FF:000001">
    <property type="entry name" value="ATP-dependent DNA helicase"/>
    <property type="match status" value="1"/>
</dbReference>
<dbReference type="GO" id="GO:0000725">
    <property type="term" value="P:recombinational repair"/>
    <property type="evidence" value="ECO:0007669"/>
    <property type="project" value="TreeGrafter"/>
</dbReference>
<evidence type="ECO:0000256" key="11">
    <source>
        <dbReference type="PROSITE-ProRule" id="PRU00560"/>
    </source>
</evidence>
<feature type="domain" description="UvrD-like helicase C-terminal" evidence="14">
    <location>
        <begin position="344"/>
        <end position="620"/>
    </location>
</feature>
<dbReference type="GO" id="GO:0016887">
    <property type="term" value="F:ATP hydrolysis activity"/>
    <property type="evidence" value="ECO:0007669"/>
    <property type="project" value="RHEA"/>
</dbReference>
<dbReference type="KEGG" id="pmj:P9211_03301"/>
<dbReference type="GO" id="GO:0043138">
    <property type="term" value="F:3'-5' DNA helicase activity"/>
    <property type="evidence" value="ECO:0007669"/>
    <property type="project" value="UniProtKB-EC"/>
</dbReference>
<evidence type="ECO:0000256" key="12">
    <source>
        <dbReference type="SAM" id="Coils"/>
    </source>
</evidence>
<evidence type="ECO:0000256" key="10">
    <source>
        <dbReference type="ARBA" id="ARBA00048988"/>
    </source>
</evidence>
<dbReference type="FunFam" id="1.10.486.10:FF:000003">
    <property type="entry name" value="ATP-dependent DNA helicase"/>
    <property type="match status" value="1"/>
</dbReference>
<dbReference type="eggNOG" id="COG0210">
    <property type="taxonomic scope" value="Bacteria"/>
</dbReference>
<dbReference type="InterPro" id="IPR013986">
    <property type="entry name" value="DExx_box_DNA_helicase_dom_sf"/>
</dbReference>
<accession>A9BDV1</accession>
<dbReference type="InterPro" id="IPR014016">
    <property type="entry name" value="UvrD-like_ATP-bd"/>
</dbReference>
<proteinExistence type="inferred from homology"/>
<dbReference type="InterPro" id="IPR000212">
    <property type="entry name" value="DNA_helicase_UvrD/REP"/>
</dbReference>
<dbReference type="PANTHER" id="PTHR11070:SF2">
    <property type="entry name" value="ATP-DEPENDENT DNA HELICASE SRS2"/>
    <property type="match status" value="1"/>
</dbReference>
<dbReference type="SUPFAM" id="SSF52540">
    <property type="entry name" value="P-loop containing nucleoside triphosphate hydrolases"/>
    <property type="match status" value="1"/>
</dbReference>
<dbReference type="InterPro" id="IPR014017">
    <property type="entry name" value="DNA_helicase_UvrD-like_C"/>
</dbReference>
<dbReference type="PANTHER" id="PTHR11070">
    <property type="entry name" value="UVRD / RECB / PCRA DNA HELICASE FAMILY MEMBER"/>
    <property type="match status" value="1"/>
</dbReference>
<keyword evidence="12" id="KW-0175">Coiled coil</keyword>
<dbReference type="GO" id="GO:0003677">
    <property type="term" value="F:DNA binding"/>
    <property type="evidence" value="ECO:0007669"/>
    <property type="project" value="UniProtKB-KW"/>
</dbReference>
<keyword evidence="7" id="KW-0413">Isomerase</keyword>
<dbReference type="Gene3D" id="1.10.10.160">
    <property type="match status" value="1"/>
</dbReference>
<evidence type="ECO:0000313" key="16">
    <source>
        <dbReference type="Proteomes" id="UP000000788"/>
    </source>
</evidence>
<evidence type="ECO:0000256" key="8">
    <source>
        <dbReference type="ARBA" id="ARBA00034617"/>
    </source>
</evidence>
<dbReference type="HOGENOM" id="CLU_004585_5_2_3"/>
<keyword evidence="5 11" id="KW-0067">ATP-binding</keyword>
<dbReference type="EC" id="5.6.2.4" evidence="9"/>
<keyword evidence="3 11" id="KW-0378">Hydrolase</keyword>
<comment type="catalytic activity">
    <reaction evidence="8">
        <text>Couples ATP hydrolysis with the unwinding of duplex DNA by translocating in the 3'-5' direction.</text>
        <dbReference type="EC" id="5.6.2.4"/>
    </reaction>
</comment>
<dbReference type="GO" id="GO:0009314">
    <property type="term" value="P:response to radiation"/>
    <property type="evidence" value="ECO:0007669"/>
    <property type="project" value="UniProtKB-ARBA"/>
</dbReference>
<dbReference type="AlphaFoldDB" id="A9BDV1"/>
<comment type="similarity">
    <text evidence="1">Belongs to the helicase family. UvrD subfamily.</text>
</comment>
<dbReference type="Pfam" id="PF21196">
    <property type="entry name" value="PcrA_UvrD_tudor"/>
    <property type="match status" value="1"/>
</dbReference>
<dbReference type="OrthoDB" id="9810135at2"/>
<keyword evidence="6" id="KW-0238">DNA-binding</keyword>
<keyword evidence="2 11" id="KW-0547">Nucleotide-binding</keyword>
<dbReference type="Pfam" id="PF00580">
    <property type="entry name" value="UvrD-helicase"/>
    <property type="match status" value="1"/>
</dbReference>
<dbReference type="RefSeq" id="WP_012194885.1">
    <property type="nucleotide sequence ID" value="NC_009976.1"/>
</dbReference>
<gene>
    <name evidence="15" type="primary">uvrD</name>
    <name evidence="15" type="ordered locus">P9211_03301</name>
</gene>
<feature type="binding site" evidence="11">
    <location>
        <begin position="31"/>
        <end position="38"/>
    </location>
    <ligand>
        <name>ATP</name>
        <dbReference type="ChEBI" id="CHEBI:30616"/>
    </ligand>
</feature>
<dbReference type="PROSITE" id="PS51198">
    <property type="entry name" value="UVRD_HELICASE_ATP_BIND"/>
    <property type="match status" value="1"/>
</dbReference>
<dbReference type="Gene3D" id="1.10.486.10">
    <property type="entry name" value="PCRA, domain 4"/>
    <property type="match status" value="1"/>
</dbReference>
<protein>
    <recommendedName>
        <fullName evidence="9">DNA 3'-5' helicase</fullName>
        <ecNumber evidence="9">5.6.2.4</ecNumber>
    </recommendedName>
</protein>
<dbReference type="PROSITE" id="PS51217">
    <property type="entry name" value="UVRD_HELICASE_CTER"/>
    <property type="match status" value="1"/>
</dbReference>